<comment type="caution">
    <text evidence="4">The sequence shown here is derived from an EMBL/GenBank/DDBJ whole genome shotgun (WGS) entry which is preliminary data.</text>
</comment>
<dbReference type="Pfam" id="PF00685">
    <property type="entry name" value="Sulfotransfer_1"/>
    <property type="match status" value="3"/>
</dbReference>
<dbReference type="Proteomes" id="UP000887013">
    <property type="component" value="Unassembled WGS sequence"/>
</dbReference>
<dbReference type="InterPro" id="IPR027417">
    <property type="entry name" value="P-loop_NTPase"/>
</dbReference>
<comment type="similarity">
    <text evidence="1">Belongs to the sulfotransferase 1 family.</text>
</comment>
<proteinExistence type="inferred from homology"/>
<sequence>MDQPPSGIPASQFVDGFQIPAVFSAEDFRSAVQYKPRPGEVFIVTYPKCGTTWTQHILVLIFNHGVPLASNFDFFSAAPYLEMTGAKGAEKMPRPGAIKVHLPYHLAPRSDEAKYIYVTRNPKDTCVSYYHHMKNIPMHGFNGTFDQFFELFLFGNIDYGDYFDHLLGWYEHRNDPNVLFVTYEEMKENPTAAILKMASFIDDEKYAEPLRQDPEKLNNVLKYSSFKHMKEVVNKAMDDLFKMSPEEIYKSNLPVKMKENIAMMSEKKDVNAPPTSINFVRKGIVGDWKNYFSEDQKWVQLIIPDRDVVDCVLKRFFKRYHLTLQSHDRKIGIGKEAQDAEYPYYGFVEKVKTFTSRASVHSCKEKKGAKQYTMDQPTSEIPASQFVDGFQIPAMFSAEDFRSAVQYKPRPGEVFIVTYPKCGTTWTQHTLLLIFSHGEPPESNFDFFSAAPFLEMTGAKGAEEMPRPGAIKVHLPYHLTPQSDEAKYIYVTRNPKDTCVSYYHHMKNIPSHGFNGTFDQFFELFLSGKIDYGDYFDHLLGWYEHRNDPNVLFVTYEEMKENPTAAILKMASFIDDEKYAEPLRQDPEKLNNVLKYSSFKHMKEVVNKAMEDLFKMSPEEIHKSKLPDKMKENMAMMAEKKDVSAPPTSVNFVRKGIVGDWKNYLSEDQSKRLDQKFSEKTKDTEIANFWKDYM</sequence>
<evidence type="ECO:0000256" key="1">
    <source>
        <dbReference type="ARBA" id="ARBA00005771"/>
    </source>
</evidence>
<evidence type="ECO:0000259" key="3">
    <source>
        <dbReference type="Pfam" id="PF00685"/>
    </source>
</evidence>
<accession>A0A8X6PQP9</accession>
<dbReference type="AlphaFoldDB" id="A0A8X6PQP9"/>
<evidence type="ECO:0000256" key="2">
    <source>
        <dbReference type="ARBA" id="ARBA00022679"/>
    </source>
</evidence>
<feature type="domain" description="Sulfotransferase" evidence="3">
    <location>
        <begin position="624"/>
        <end position="684"/>
    </location>
</feature>
<dbReference type="PANTHER" id="PTHR11783">
    <property type="entry name" value="SULFOTRANSFERASE SULT"/>
    <property type="match status" value="1"/>
</dbReference>
<gene>
    <name evidence="4" type="primary">SULT3A1</name>
    <name evidence="4" type="ORF">NPIL_230741</name>
</gene>
<keyword evidence="5" id="KW-1185">Reference proteome</keyword>
<evidence type="ECO:0000313" key="5">
    <source>
        <dbReference type="Proteomes" id="UP000887013"/>
    </source>
</evidence>
<name>A0A8X6PQP9_NEPPI</name>
<dbReference type="SUPFAM" id="SSF52540">
    <property type="entry name" value="P-loop containing nucleoside triphosphate hydrolases"/>
    <property type="match status" value="2"/>
</dbReference>
<evidence type="ECO:0000313" key="4">
    <source>
        <dbReference type="EMBL" id="GFT76309.1"/>
    </source>
</evidence>
<dbReference type="InterPro" id="IPR000863">
    <property type="entry name" value="Sulfotransferase_dom"/>
</dbReference>
<dbReference type="EMBL" id="BMAW01117680">
    <property type="protein sequence ID" value="GFT76309.1"/>
    <property type="molecule type" value="Genomic_DNA"/>
</dbReference>
<protein>
    <submittedName>
        <fullName evidence="4">Amine sulfotransferase</fullName>
    </submittedName>
</protein>
<keyword evidence="2" id="KW-0808">Transferase</keyword>
<dbReference type="Gene3D" id="3.40.50.300">
    <property type="entry name" value="P-loop containing nucleotide triphosphate hydrolases"/>
    <property type="match status" value="2"/>
</dbReference>
<dbReference type="OrthoDB" id="205623at2759"/>
<feature type="domain" description="Sulfotransferase" evidence="3">
    <location>
        <begin position="40"/>
        <end position="233"/>
    </location>
</feature>
<organism evidence="4 5">
    <name type="scientific">Nephila pilipes</name>
    <name type="common">Giant wood spider</name>
    <name type="synonym">Nephila maculata</name>
    <dbReference type="NCBI Taxonomy" id="299642"/>
    <lineage>
        <taxon>Eukaryota</taxon>
        <taxon>Metazoa</taxon>
        <taxon>Ecdysozoa</taxon>
        <taxon>Arthropoda</taxon>
        <taxon>Chelicerata</taxon>
        <taxon>Arachnida</taxon>
        <taxon>Araneae</taxon>
        <taxon>Araneomorphae</taxon>
        <taxon>Entelegynae</taxon>
        <taxon>Araneoidea</taxon>
        <taxon>Nephilidae</taxon>
        <taxon>Nephila</taxon>
    </lineage>
</organism>
<dbReference type="GO" id="GO:0008146">
    <property type="term" value="F:sulfotransferase activity"/>
    <property type="evidence" value="ECO:0007669"/>
    <property type="project" value="InterPro"/>
</dbReference>
<reference evidence="4" key="1">
    <citation type="submission" date="2020-08" db="EMBL/GenBank/DDBJ databases">
        <title>Multicomponent nature underlies the extraordinary mechanical properties of spider dragline silk.</title>
        <authorList>
            <person name="Kono N."/>
            <person name="Nakamura H."/>
            <person name="Mori M."/>
            <person name="Yoshida Y."/>
            <person name="Ohtoshi R."/>
            <person name="Malay A.D."/>
            <person name="Moran D.A.P."/>
            <person name="Tomita M."/>
            <person name="Numata K."/>
            <person name="Arakawa K."/>
        </authorList>
    </citation>
    <scope>NUCLEOTIDE SEQUENCE</scope>
</reference>
<feature type="domain" description="Sulfotransferase" evidence="3">
    <location>
        <begin position="413"/>
        <end position="612"/>
    </location>
</feature>